<proteinExistence type="predicted"/>
<feature type="region of interest" description="Disordered" evidence="1">
    <location>
        <begin position="201"/>
        <end position="220"/>
    </location>
</feature>
<dbReference type="EMBL" id="JAIEZQ010000002">
    <property type="protein sequence ID" value="MBY9075091.1"/>
    <property type="molecule type" value="Genomic_DNA"/>
</dbReference>
<reference evidence="4 5" key="1">
    <citation type="submission" date="2021-08" db="EMBL/GenBank/DDBJ databases">
        <title>Nocardioides bacterium WL0053 sp. nov., isolated from the sediment.</title>
        <authorList>
            <person name="Wang L."/>
            <person name="Zhang D."/>
            <person name="Zhang A."/>
        </authorList>
    </citation>
    <scope>NUCLEOTIDE SEQUENCE [LARGE SCALE GENOMIC DNA]</scope>
    <source>
        <strain evidence="4 5">WL0053</strain>
    </source>
</reference>
<dbReference type="Proteomes" id="UP000754710">
    <property type="component" value="Unassembled WGS sequence"/>
</dbReference>
<keyword evidence="4" id="KW-0067">ATP-binding</keyword>
<dbReference type="InterPro" id="IPR032830">
    <property type="entry name" value="XPB/Ssl2_N"/>
</dbReference>
<accession>A0ABS7RJ99</accession>
<keyword evidence="5" id="KW-1185">Reference proteome</keyword>
<keyword evidence="4" id="KW-0547">Nucleotide-binding</keyword>
<dbReference type="InterPro" id="IPR026881">
    <property type="entry name" value="WYL_dom"/>
</dbReference>
<dbReference type="PROSITE" id="PS52050">
    <property type="entry name" value="WYL"/>
    <property type="match status" value="1"/>
</dbReference>
<name>A0ABS7RJ99_9ACTN</name>
<dbReference type="GO" id="GO:0004386">
    <property type="term" value="F:helicase activity"/>
    <property type="evidence" value="ECO:0007669"/>
    <property type="project" value="UniProtKB-KW"/>
</dbReference>
<feature type="domain" description="WYL" evidence="2">
    <location>
        <begin position="742"/>
        <end position="803"/>
    </location>
</feature>
<dbReference type="RefSeq" id="WP_221024889.1">
    <property type="nucleotide sequence ID" value="NZ_JAIEZQ010000002.1"/>
</dbReference>
<evidence type="ECO:0000313" key="4">
    <source>
        <dbReference type="EMBL" id="MBY9075091.1"/>
    </source>
</evidence>
<evidence type="ECO:0000259" key="3">
    <source>
        <dbReference type="Pfam" id="PF13625"/>
    </source>
</evidence>
<sequence>MATRSSPGTPARTLADQLRSWSDGELVRLLEARPDLATPTPQDSAQLASRAGTRSSALRAVDQLTVLELTVVDAVIALGGSTTLKSLQEHVNASRESVAAAVDRLTAMALLWGSPELRAVSILGELVGTTVSGLGPSAETLLSTYGPSRVTALARDLGLEVSGDRHTDVRTITRHLADRKAVDLLVDEVAPQARTILDHLEREGTDGSVESTERSVSRSSAAGPVDQLLARGLLVARDRRHVAVPREVAICLRGGFTTRGRVDEMPALATSEREQTLVDRAAAGAAFELVRHVELLLEHWGTAPPSALRTGGLGVRELKAAAELLHLEERTAALHIEVASAAGLVAVGSTDDHDSAWLPTDAFDVWSGSPVADRWATLALAWLDSPRLTGLVGGRDENRKPVNALVPDLERMWLPETRRTALGMLAELPDGRVLAAGTGTSSLVERVRWHRPRRPAQRAEAVAWCVEESAVLGLTGLGGLSAHGRALLTTEDPRHSAPAALQPLLPQPVDHILLQADLTAVAPGPLEHDLAHNLATMADIESRGGATVYRFTATSVRRAFDSGWSVGEVHDFIAASSRTEVPQPLVYLVDDVSRRFGTVRVGAASSFLRSDDESALAELVHNPKASSLRLRRIAPTVVVSDVPVDVLLPRLRELGTAPVVEAPDGTVRLARREAHRARSHKHRPPVHDLGLTPGPLDAKAAARLTARIAATVGAIRAGDQAAASRPANEETGRLSRTTPMSTMATLREAVEARATVWIGYVDNHGSTVERVVDPVRVEGGWLTAYDHRADDVRSFAIHRITGVNPVR</sequence>
<comment type="caution">
    <text evidence="4">The sequence shown here is derived from an EMBL/GenBank/DDBJ whole genome shotgun (WGS) entry which is preliminary data.</text>
</comment>
<feature type="domain" description="Helicase XPB/Ssl2 N-terminal" evidence="3">
    <location>
        <begin position="512"/>
        <end position="634"/>
    </location>
</feature>
<keyword evidence="4" id="KW-0347">Helicase</keyword>
<dbReference type="Pfam" id="PF13625">
    <property type="entry name" value="Helicase_C_3"/>
    <property type="match status" value="1"/>
</dbReference>
<gene>
    <name evidence="4" type="ORF">K1X13_09695</name>
</gene>
<evidence type="ECO:0000313" key="5">
    <source>
        <dbReference type="Proteomes" id="UP000754710"/>
    </source>
</evidence>
<dbReference type="Pfam" id="PF13280">
    <property type="entry name" value="WYL"/>
    <property type="match status" value="1"/>
</dbReference>
<keyword evidence="4" id="KW-0378">Hydrolase</keyword>
<feature type="compositionally biased region" description="Basic and acidic residues" evidence="1">
    <location>
        <begin position="201"/>
        <end position="216"/>
    </location>
</feature>
<evidence type="ECO:0000256" key="1">
    <source>
        <dbReference type="SAM" id="MobiDB-lite"/>
    </source>
</evidence>
<evidence type="ECO:0000259" key="2">
    <source>
        <dbReference type="Pfam" id="PF13280"/>
    </source>
</evidence>
<organism evidence="4 5">
    <name type="scientific">Nocardioides jiangsuensis</name>
    <dbReference type="NCBI Taxonomy" id="2866161"/>
    <lineage>
        <taxon>Bacteria</taxon>
        <taxon>Bacillati</taxon>
        <taxon>Actinomycetota</taxon>
        <taxon>Actinomycetes</taxon>
        <taxon>Propionibacteriales</taxon>
        <taxon>Nocardioidaceae</taxon>
        <taxon>Nocardioides</taxon>
    </lineage>
</organism>
<protein>
    <submittedName>
        <fullName evidence="4">Helicase C-terminal domain-containing protein</fullName>
    </submittedName>
</protein>